<dbReference type="InterPro" id="IPR015943">
    <property type="entry name" value="WD40/YVTN_repeat-like_dom_sf"/>
</dbReference>
<dbReference type="InterPro" id="IPR056499">
    <property type="entry name" value="Beta-prop_HPS5-like"/>
</dbReference>
<reference evidence="3" key="2">
    <citation type="submission" date="2020-11" db="EMBL/GenBank/DDBJ databases">
        <authorList>
            <person name="McCartney M.A."/>
            <person name="Auch B."/>
            <person name="Kono T."/>
            <person name="Mallez S."/>
            <person name="Becker A."/>
            <person name="Gohl D.M."/>
            <person name="Silverstein K.A.T."/>
            <person name="Koren S."/>
            <person name="Bechman K.B."/>
            <person name="Herman A."/>
            <person name="Abrahante J.E."/>
            <person name="Garbe J."/>
        </authorList>
    </citation>
    <scope>NUCLEOTIDE SEQUENCE</scope>
    <source>
        <strain evidence="3">Duluth1</strain>
        <tissue evidence="3">Whole animal</tissue>
    </source>
</reference>
<dbReference type="GO" id="GO:0005737">
    <property type="term" value="C:cytoplasm"/>
    <property type="evidence" value="ECO:0007669"/>
    <property type="project" value="GOC"/>
</dbReference>
<proteinExistence type="predicted"/>
<dbReference type="SUPFAM" id="SSF101898">
    <property type="entry name" value="NHL repeat"/>
    <property type="match status" value="1"/>
</dbReference>
<dbReference type="SMART" id="SM00320">
    <property type="entry name" value="WD40"/>
    <property type="match status" value="2"/>
</dbReference>
<accession>A0A9D4LKH9</accession>
<feature type="region of interest" description="Disordered" evidence="1">
    <location>
        <begin position="390"/>
        <end position="415"/>
    </location>
</feature>
<keyword evidence="4" id="KW-1185">Reference proteome</keyword>
<dbReference type="GO" id="GO:0032527">
    <property type="term" value="P:protein exit from endoplasmic reticulum"/>
    <property type="evidence" value="ECO:0007669"/>
    <property type="project" value="TreeGrafter"/>
</dbReference>
<evidence type="ECO:0000313" key="4">
    <source>
        <dbReference type="Proteomes" id="UP000828390"/>
    </source>
</evidence>
<feature type="compositionally biased region" description="Polar residues" evidence="1">
    <location>
        <begin position="607"/>
        <end position="642"/>
    </location>
</feature>
<name>A0A9D4LKH9_DREPO</name>
<dbReference type="Pfam" id="PF19193">
    <property type="entry name" value="Tectonin"/>
    <property type="match status" value="1"/>
</dbReference>
<evidence type="ECO:0000256" key="1">
    <source>
        <dbReference type="SAM" id="MobiDB-lite"/>
    </source>
</evidence>
<dbReference type="Gene3D" id="2.130.10.10">
    <property type="entry name" value="YVTN repeat-like/Quinoprotein amine dehydrogenase"/>
    <property type="match status" value="1"/>
</dbReference>
<feature type="compositionally biased region" description="Basic and acidic residues" evidence="1">
    <location>
        <begin position="646"/>
        <end position="670"/>
    </location>
</feature>
<dbReference type="InterPro" id="IPR001680">
    <property type="entry name" value="WD40_rpt"/>
</dbReference>
<dbReference type="PANTHER" id="PTHR23287">
    <property type="entry name" value="RUBY-EYE2-LIKE PROTEIN"/>
    <property type="match status" value="1"/>
</dbReference>
<evidence type="ECO:0000313" key="3">
    <source>
        <dbReference type="EMBL" id="KAH3859308.1"/>
    </source>
</evidence>
<reference evidence="3" key="1">
    <citation type="journal article" date="2019" name="bioRxiv">
        <title>The Genome of the Zebra Mussel, Dreissena polymorpha: A Resource for Invasive Species Research.</title>
        <authorList>
            <person name="McCartney M.A."/>
            <person name="Auch B."/>
            <person name="Kono T."/>
            <person name="Mallez S."/>
            <person name="Zhang Y."/>
            <person name="Obille A."/>
            <person name="Becker A."/>
            <person name="Abrahante J.E."/>
            <person name="Garbe J."/>
            <person name="Badalamenti J.P."/>
            <person name="Herman A."/>
            <person name="Mangelson H."/>
            <person name="Liachko I."/>
            <person name="Sullivan S."/>
            <person name="Sone E.D."/>
            <person name="Koren S."/>
            <person name="Silverstein K.A.T."/>
            <person name="Beckman K.B."/>
            <person name="Gohl D.M."/>
        </authorList>
    </citation>
    <scope>NUCLEOTIDE SEQUENCE</scope>
    <source>
        <strain evidence="3">Duluth1</strain>
        <tissue evidence="3">Whole animal</tissue>
    </source>
</reference>
<dbReference type="SMART" id="SM00706">
    <property type="entry name" value="TECPR"/>
    <property type="match status" value="8"/>
</dbReference>
<dbReference type="Proteomes" id="UP000828390">
    <property type="component" value="Unassembled WGS sequence"/>
</dbReference>
<organism evidence="3 4">
    <name type="scientific">Dreissena polymorpha</name>
    <name type="common">Zebra mussel</name>
    <name type="synonym">Mytilus polymorpha</name>
    <dbReference type="NCBI Taxonomy" id="45954"/>
    <lineage>
        <taxon>Eukaryota</taxon>
        <taxon>Metazoa</taxon>
        <taxon>Spiralia</taxon>
        <taxon>Lophotrochozoa</taxon>
        <taxon>Mollusca</taxon>
        <taxon>Bivalvia</taxon>
        <taxon>Autobranchia</taxon>
        <taxon>Heteroconchia</taxon>
        <taxon>Euheterodonta</taxon>
        <taxon>Imparidentia</taxon>
        <taxon>Neoheterodontei</taxon>
        <taxon>Myida</taxon>
        <taxon>Dreissenoidea</taxon>
        <taxon>Dreissenidae</taxon>
        <taxon>Dreissena</taxon>
    </lineage>
</organism>
<evidence type="ECO:0000259" key="2">
    <source>
        <dbReference type="Pfam" id="PF23756"/>
    </source>
</evidence>
<dbReference type="Pfam" id="PF06462">
    <property type="entry name" value="Hyd_WA"/>
    <property type="match status" value="3"/>
</dbReference>
<feature type="region of interest" description="Disordered" evidence="1">
    <location>
        <begin position="607"/>
        <end position="675"/>
    </location>
</feature>
<dbReference type="Pfam" id="PF23756">
    <property type="entry name" value="Beta-prop_HPS5"/>
    <property type="match status" value="1"/>
</dbReference>
<comment type="caution">
    <text evidence="3">The sequence shown here is derived from an EMBL/GenBank/DDBJ whole genome shotgun (WGS) entry which is preliminary data.</text>
</comment>
<sequence>MAMRVSRVQNPEAAQPSSQIVAIGQLREHEPLTDILEHIPHKVQRGLKTQYEILELTAMDANNWFLALGTSVGTVFLYDRTKHSIQRLKSEDSNDTVTGVNLHHGIEDQVAIGYSSGTIYIFQLPNMMIGHSKKLERFIVGDLHTRSITCLAWSTNGMRLFSGDSQGSVGCTEVDFYQGKCSSRTLISEKDTSVVQLHHGHRSLLISTRHRTVVCRMDDHDRLVQIGTKDRKSPGDFGACFVPAMCKVDDAHLYACRPGFRIWKASISGSVSNTYIFKDLLAATHPAISVLNFDVTSISKALNTSQFCQLILFQEKTLVTWNDSTLYVLDPDSLQVVGSQNRMGLIKCVAVTDSEIFVLRQGTNRNLIRIAAIPLEKPKNHLLQLLHLEREEKDTKHSTNNTESRQTTKLDDDAKSKSPLKVLKGNILEKVKSIPKPYEIKDLITEKLVDLRNESISIKVVNDKSSRDISPPGVLPPVIRLSSPDLPKIEISSGVPVGNAPVQSVPNQSDARIETGSAIGSQSGFLSERMGLQGERLGGGTSQLLHENLALTEPGFHDRKVFMQAGEGDDGDIVFSRRVKPKIKKKKRTSKESRYFAEKDQDRISINSVKSANSEDGSSVNSMSRINSKDQLNGNNTNSESGVNIADKRLETSQKDVEDVLDPKPGHDSSEGAEITDSLLSDIAKISVGDYTNIESNKLDILCKNKDDEHEDVIEEHSQCSDEDGEEIEKVLDTKVDIELNHVSALVWPVNESINDIDAMANLSKVSEESVDISRSEEKSAIESLRSTYVETKINENKEISKETTHKTVDDSITVKHSKLFLPESNQPSSVFYGPDQNENLTKDGGKYRNLDLELAKLDNYLSNTEEHANSDTESDSRTAVDQLLLSTGRRKEIKIIDKGQATLVEDRIQGYVPNQLEKSLAELEQQSEATADADGHAGTWFSLSSHDGSKSPSIYSLYKWPMKASSATEDFYSKYSVSSPSESMLPTIPETATNNDIINTKGVPNNVCDSPSLLLAAKLLANIWTEIGANGNIYSLSVSSTHVWITDRSTNIFYAPLGEPGISWKKAIGNASQISVSKDGSIVWALNKGVVSAGTKITPKRPEGMKWVEAVRDVAYIFVDETCAWYVKTNHQVKMQKDLSRDRPCFKSVDVPCEHRLKQITCREGVVWALTEQCRWLYRDGVSKSKPEGSGWKSGDSGTENRLFCHMALGEDNIGWAVDVLGQVWFRTGVTMETPRGDKHWWQVPLTGEYFQKDPTALDMLRTFTSKFDPQQLSLLLSTQTGALVAAQNGVWVCPDYKHMLHVCRGSIEGQMWCDVSPGNLAMSCWKTVNASTCKNGKGLLWGVQANGDMFVFQPSGESFTCVELPRSSRHTINTSLLCLSVCEDAVWVLTTDGTVHIRTGVSSLGPKGTGWAELDLAQLDQSHLVNISCANSCVWSVDSDGSVFHRIGVKAPSDLCLNAAWLPVDCKGTIFTQIVSCEQDWKVWAIDERRQVYVRGEITMKMPIGGQWIHVSGTQAKQIALSENFVWVLNHSGEVLCRYGVDLENIAGDYWRKIPGSFSSISASPDDTLWGITKEGQLMRRSTRYIVRPPIESQREPHFRNSNRNTSISSEEGDWEMVDVMKLH</sequence>
<feature type="compositionally biased region" description="Basic and acidic residues" evidence="1">
    <location>
        <begin position="406"/>
        <end position="415"/>
    </location>
</feature>
<dbReference type="OrthoDB" id="9930272at2759"/>
<feature type="domain" description="HPS5-like beta-propeller" evidence="2">
    <location>
        <begin position="55"/>
        <end position="360"/>
    </location>
</feature>
<dbReference type="EMBL" id="JAIWYP010000003">
    <property type="protein sequence ID" value="KAH3859308.1"/>
    <property type="molecule type" value="Genomic_DNA"/>
</dbReference>
<feature type="region of interest" description="Disordered" evidence="1">
    <location>
        <begin position="826"/>
        <end position="845"/>
    </location>
</feature>
<gene>
    <name evidence="3" type="ORF">DPMN_102026</name>
</gene>
<dbReference type="PANTHER" id="PTHR23287:SF16">
    <property type="entry name" value="TECTONIN BETA-PROPELLER REPEAT-CONTAINING PROTEIN 2"/>
    <property type="match status" value="1"/>
</dbReference>
<protein>
    <recommendedName>
        <fullName evidence="2">HPS5-like beta-propeller domain-containing protein</fullName>
    </recommendedName>
</protein>
<dbReference type="InterPro" id="IPR006624">
    <property type="entry name" value="Beta-propeller_rpt_TECPR"/>
</dbReference>